<sequence length="113" mass="12812">MNKNRYLLLFIICLFTGIVVTIGMPGYSEDASSRVQNGVSSLIPLDEMPVLVNIAGGLSFVVAIWGIIMAFKRRQWLWLVSFVLFTYISVGIYSLLNFIRLFKKEANHKKTAH</sequence>
<proteinExistence type="predicted"/>
<dbReference type="EMBL" id="NUUR01000011">
    <property type="protein sequence ID" value="PHG83629.1"/>
    <property type="molecule type" value="Genomic_DNA"/>
</dbReference>
<dbReference type="RefSeq" id="WP_016084121.1">
    <property type="nucleotide sequence ID" value="NZ_NUQH01000101.1"/>
</dbReference>
<keyword evidence="1" id="KW-1133">Transmembrane helix</keyword>
<evidence type="ECO:0000313" key="3">
    <source>
        <dbReference type="Proteomes" id="UP000225135"/>
    </source>
</evidence>
<dbReference type="Proteomes" id="UP000225135">
    <property type="component" value="Unassembled WGS sequence"/>
</dbReference>
<feature type="transmembrane region" description="Helical" evidence="1">
    <location>
        <begin position="48"/>
        <end position="69"/>
    </location>
</feature>
<gene>
    <name evidence="2" type="ORF">COI69_05685</name>
</gene>
<keyword evidence="1" id="KW-0812">Transmembrane</keyword>
<organism evidence="2 3">
    <name type="scientific">Bacillus cereus</name>
    <dbReference type="NCBI Taxonomy" id="1396"/>
    <lineage>
        <taxon>Bacteria</taxon>
        <taxon>Bacillati</taxon>
        <taxon>Bacillota</taxon>
        <taxon>Bacilli</taxon>
        <taxon>Bacillales</taxon>
        <taxon>Bacillaceae</taxon>
        <taxon>Bacillus</taxon>
        <taxon>Bacillus cereus group</taxon>
    </lineage>
</organism>
<keyword evidence="1" id="KW-0472">Membrane</keyword>
<dbReference type="AlphaFoldDB" id="A0A9X7E9H1"/>
<name>A0A9X7E9H1_BACCE</name>
<feature type="transmembrane region" description="Helical" evidence="1">
    <location>
        <begin position="7"/>
        <end position="28"/>
    </location>
</feature>
<accession>A0A9X7E9H1</accession>
<comment type="caution">
    <text evidence="2">The sequence shown here is derived from an EMBL/GenBank/DDBJ whole genome shotgun (WGS) entry which is preliminary data.</text>
</comment>
<reference evidence="2 3" key="1">
    <citation type="submission" date="2017-09" db="EMBL/GenBank/DDBJ databases">
        <title>Large-scale bioinformatics analysis of Bacillus genomes uncovers conserved roles of natural products in bacterial physiology.</title>
        <authorList>
            <consortium name="Agbiome Team Llc"/>
            <person name="Bleich R.M."/>
            <person name="Grubbs K.J."/>
            <person name="Santa Maria K.C."/>
            <person name="Allen S.E."/>
            <person name="Farag S."/>
            <person name="Shank E.A."/>
            <person name="Bowers A."/>
        </authorList>
    </citation>
    <scope>NUCLEOTIDE SEQUENCE [LARGE SCALE GENOMIC DNA]</scope>
    <source>
        <strain evidence="2 3">AFS029792</strain>
    </source>
</reference>
<feature type="transmembrane region" description="Helical" evidence="1">
    <location>
        <begin position="76"/>
        <end position="96"/>
    </location>
</feature>
<protein>
    <submittedName>
        <fullName evidence="2">Uncharacterized protein</fullName>
    </submittedName>
</protein>
<evidence type="ECO:0000256" key="1">
    <source>
        <dbReference type="SAM" id="Phobius"/>
    </source>
</evidence>
<evidence type="ECO:0000313" key="2">
    <source>
        <dbReference type="EMBL" id="PHG83629.1"/>
    </source>
</evidence>